<dbReference type="RefSeq" id="WP_198842739.1">
    <property type="nucleotide sequence ID" value="NZ_JAEHFJ010000012.1"/>
</dbReference>
<evidence type="ECO:0000313" key="1">
    <source>
        <dbReference type="EMBL" id="MBJ2176109.1"/>
    </source>
</evidence>
<sequence length="213" mass="24367">MNQLNINVEDCDGSFAEMQLPYNTDETVIVIPKIGKLEEDFTALDSYVVLVNNKTKEIKSLFFESYETSGWQSDAIFIYDISIDTTSHLINKNTNAFGVVLHERSMSQPNPYYAKSISLFISQGKELKNILKNYPIYESIGETDMKCYGKFEIESRQFSISKNATNGFLDIVVDITNKTVVYEESKGECEDKVTSVQTEKVTLTYENEKYKQQ</sequence>
<organism evidence="1 2">
    <name type="scientific">Aureibaculum flavum</name>
    <dbReference type="NCBI Taxonomy" id="2795986"/>
    <lineage>
        <taxon>Bacteria</taxon>
        <taxon>Pseudomonadati</taxon>
        <taxon>Bacteroidota</taxon>
        <taxon>Flavobacteriia</taxon>
        <taxon>Flavobacteriales</taxon>
        <taxon>Flavobacteriaceae</taxon>
        <taxon>Aureibaculum</taxon>
    </lineage>
</organism>
<comment type="caution">
    <text evidence="1">The sequence shown here is derived from an EMBL/GenBank/DDBJ whole genome shotgun (WGS) entry which is preliminary data.</text>
</comment>
<proteinExistence type="predicted"/>
<name>A0ABS0WVV3_9FLAO</name>
<keyword evidence="2" id="KW-1185">Reference proteome</keyword>
<evidence type="ECO:0000313" key="2">
    <source>
        <dbReference type="Proteomes" id="UP000623301"/>
    </source>
</evidence>
<dbReference type="Proteomes" id="UP000623301">
    <property type="component" value="Unassembled WGS sequence"/>
</dbReference>
<accession>A0ABS0WVV3</accession>
<protein>
    <submittedName>
        <fullName evidence="1">Uncharacterized protein</fullName>
    </submittedName>
</protein>
<reference evidence="1 2" key="1">
    <citation type="submission" date="2020-12" db="EMBL/GenBank/DDBJ databases">
        <title>Aureibaculum luteum sp. nov. and Aureibaculum flavum sp. nov., novel members of the family Flavobacteriaceae isolated from Antarctic intertidal sediments.</title>
        <authorList>
            <person name="He X."/>
            <person name="Zhang X."/>
        </authorList>
    </citation>
    <scope>NUCLEOTIDE SEQUENCE [LARGE SCALE GENOMIC DNA]</scope>
    <source>
        <strain evidence="1 2">A20</strain>
    </source>
</reference>
<dbReference type="EMBL" id="JAEHFJ010000012">
    <property type="protein sequence ID" value="MBJ2176109.1"/>
    <property type="molecule type" value="Genomic_DNA"/>
</dbReference>
<gene>
    <name evidence="1" type="ORF">JBL43_17795</name>
</gene>